<dbReference type="EMBL" id="CADCXU010006613">
    <property type="protein sequence ID" value="CAA9998158.1"/>
    <property type="molecule type" value="Genomic_DNA"/>
</dbReference>
<evidence type="ECO:0000256" key="1">
    <source>
        <dbReference type="SAM" id="MobiDB-lite"/>
    </source>
</evidence>
<dbReference type="Proteomes" id="UP000479000">
    <property type="component" value="Unassembled WGS sequence"/>
</dbReference>
<gene>
    <name evidence="2" type="ORF">NTEN_LOCUS4452</name>
</gene>
<keyword evidence="3" id="KW-1185">Reference proteome</keyword>
<feature type="region of interest" description="Disordered" evidence="1">
    <location>
        <begin position="204"/>
        <end position="231"/>
    </location>
</feature>
<evidence type="ECO:0000313" key="2">
    <source>
        <dbReference type="EMBL" id="CAA9998158.1"/>
    </source>
</evidence>
<proteinExistence type="predicted"/>
<accession>A0A6H5G7G0</accession>
<name>A0A6H5G7G0_9HEMI</name>
<dbReference type="AlphaFoldDB" id="A0A6H5G7G0"/>
<protein>
    <submittedName>
        <fullName evidence="2">Uncharacterized protein</fullName>
    </submittedName>
</protein>
<sequence>TVRYRARRSLDATEKRQREMELISRLILTPYVPAIYVEAGVQVGRWNFRKSLYEDALSAGSVLISRLFTRGSLGFRIHIQKSNGCCLPAIPFIFEKPASMTLTSPCEVAWVAQNFKATCMTKVTRRPALGETVPIWRVVSRCLHDLAGDGQMSRFKGKPCFGKASSKNIRYLPTYGVHSVRHPQNQSSNKTSWSTRISERTEKHKIQLPDFHTSEDGPVEHRYCSPHDLQN</sequence>
<reference evidence="2 3" key="1">
    <citation type="submission" date="2020-02" db="EMBL/GenBank/DDBJ databases">
        <authorList>
            <person name="Ferguson B K."/>
        </authorList>
    </citation>
    <scope>NUCLEOTIDE SEQUENCE [LARGE SCALE GENOMIC DNA]</scope>
</reference>
<feature type="non-terminal residue" evidence="2">
    <location>
        <position position="1"/>
    </location>
</feature>
<evidence type="ECO:0000313" key="3">
    <source>
        <dbReference type="Proteomes" id="UP000479000"/>
    </source>
</evidence>
<organism evidence="2 3">
    <name type="scientific">Nesidiocoris tenuis</name>
    <dbReference type="NCBI Taxonomy" id="355587"/>
    <lineage>
        <taxon>Eukaryota</taxon>
        <taxon>Metazoa</taxon>
        <taxon>Ecdysozoa</taxon>
        <taxon>Arthropoda</taxon>
        <taxon>Hexapoda</taxon>
        <taxon>Insecta</taxon>
        <taxon>Pterygota</taxon>
        <taxon>Neoptera</taxon>
        <taxon>Paraneoptera</taxon>
        <taxon>Hemiptera</taxon>
        <taxon>Heteroptera</taxon>
        <taxon>Panheteroptera</taxon>
        <taxon>Cimicomorpha</taxon>
        <taxon>Miridae</taxon>
        <taxon>Dicyphina</taxon>
        <taxon>Nesidiocoris</taxon>
    </lineage>
</organism>